<dbReference type="Gene3D" id="3.30.1150.10">
    <property type="match status" value="1"/>
</dbReference>
<organism evidence="1 2">
    <name type="scientific">Marinigracilibium pacificum</name>
    <dbReference type="NCBI Taxonomy" id="2729599"/>
    <lineage>
        <taxon>Bacteria</taxon>
        <taxon>Pseudomonadati</taxon>
        <taxon>Bacteroidota</taxon>
        <taxon>Cytophagia</taxon>
        <taxon>Cytophagales</taxon>
        <taxon>Flammeovirgaceae</taxon>
        <taxon>Marinigracilibium</taxon>
    </lineage>
</organism>
<dbReference type="Proteomes" id="UP000559010">
    <property type="component" value="Unassembled WGS sequence"/>
</dbReference>
<gene>
    <name evidence="1" type="ORF">HH304_15540</name>
</gene>
<dbReference type="AlphaFoldDB" id="A0A848J278"/>
<evidence type="ECO:0008006" key="3">
    <source>
        <dbReference type="Google" id="ProtNLM"/>
    </source>
</evidence>
<dbReference type="PROSITE" id="PS51257">
    <property type="entry name" value="PROKAR_LIPOPROTEIN"/>
    <property type="match status" value="1"/>
</dbReference>
<dbReference type="RefSeq" id="WP_169683313.1">
    <property type="nucleotide sequence ID" value="NZ_JABBNU010000010.1"/>
</dbReference>
<name>A0A848J278_9BACT</name>
<evidence type="ECO:0000313" key="2">
    <source>
        <dbReference type="Proteomes" id="UP000559010"/>
    </source>
</evidence>
<accession>A0A848J278</accession>
<reference evidence="1 2" key="1">
    <citation type="submission" date="2020-04" db="EMBL/GenBank/DDBJ databases">
        <title>Flammeovirgaceae bacterium KN852 isolated from deep sea.</title>
        <authorList>
            <person name="Zhang D.-C."/>
        </authorList>
    </citation>
    <scope>NUCLEOTIDE SEQUENCE [LARGE SCALE GENOMIC DNA]</scope>
    <source>
        <strain evidence="1 2">KN852</strain>
    </source>
</reference>
<sequence length="151" mass="17173">MNLKLIIIYFLVSFIGLLQSCKQTKNNTINNECGCECECEFDSQTGLNVTKTPTSKPTLNNGNFELYNQLNESYKVPKHIRKAGMGDLQITIGFVVDEKGNVLGQRIIKQNFENIEEHQIFEALEKLDWKPGTCNDKPIATLMILPIHIRL</sequence>
<comment type="caution">
    <text evidence="1">The sequence shown here is derived from an EMBL/GenBank/DDBJ whole genome shotgun (WGS) entry which is preliminary data.</text>
</comment>
<dbReference type="EMBL" id="JABBNU010000010">
    <property type="protein sequence ID" value="NMM49821.1"/>
    <property type="molecule type" value="Genomic_DNA"/>
</dbReference>
<keyword evidence="2" id="KW-1185">Reference proteome</keyword>
<dbReference type="SUPFAM" id="SSF74653">
    <property type="entry name" value="TolA/TonB C-terminal domain"/>
    <property type="match status" value="1"/>
</dbReference>
<proteinExistence type="predicted"/>
<evidence type="ECO:0000313" key="1">
    <source>
        <dbReference type="EMBL" id="NMM49821.1"/>
    </source>
</evidence>
<protein>
    <recommendedName>
        <fullName evidence="3">TonB family protein</fullName>
    </recommendedName>
</protein>